<reference evidence="1" key="1">
    <citation type="submission" date="2021-06" db="EMBL/GenBank/DDBJ databases">
        <authorList>
            <person name="Kallberg Y."/>
            <person name="Tangrot J."/>
            <person name="Rosling A."/>
        </authorList>
    </citation>
    <scope>NUCLEOTIDE SEQUENCE</scope>
    <source>
        <strain evidence="1">IL203A</strain>
    </source>
</reference>
<feature type="non-terminal residue" evidence="1">
    <location>
        <position position="1"/>
    </location>
</feature>
<dbReference type="EMBL" id="CAJVPU010027697">
    <property type="protein sequence ID" value="CAG8704525.1"/>
    <property type="molecule type" value="Genomic_DNA"/>
</dbReference>
<comment type="caution">
    <text evidence="1">The sequence shown here is derived from an EMBL/GenBank/DDBJ whole genome shotgun (WGS) entry which is preliminary data.</text>
</comment>
<sequence>SRRYRSNNSEIVLRISRAGDVNNSNNEEKSDSELIIVMSKRNKDILLPE</sequence>
<proteinExistence type="predicted"/>
<accession>A0ACA9PDJ5</accession>
<keyword evidence="2" id="KW-1185">Reference proteome</keyword>
<evidence type="ECO:0000313" key="2">
    <source>
        <dbReference type="Proteomes" id="UP000789702"/>
    </source>
</evidence>
<gene>
    <name evidence="1" type="ORF">DHETER_LOCUS11926</name>
</gene>
<protein>
    <submittedName>
        <fullName evidence="1">7154_t:CDS:1</fullName>
    </submittedName>
</protein>
<dbReference type="Proteomes" id="UP000789702">
    <property type="component" value="Unassembled WGS sequence"/>
</dbReference>
<organism evidence="1 2">
    <name type="scientific">Dentiscutata heterogama</name>
    <dbReference type="NCBI Taxonomy" id="1316150"/>
    <lineage>
        <taxon>Eukaryota</taxon>
        <taxon>Fungi</taxon>
        <taxon>Fungi incertae sedis</taxon>
        <taxon>Mucoromycota</taxon>
        <taxon>Glomeromycotina</taxon>
        <taxon>Glomeromycetes</taxon>
        <taxon>Diversisporales</taxon>
        <taxon>Gigasporaceae</taxon>
        <taxon>Dentiscutata</taxon>
    </lineage>
</organism>
<name>A0ACA9PDJ5_9GLOM</name>
<evidence type="ECO:0000313" key="1">
    <source>
        <dbReference type="EMBL" id="CAG8704525.1"/>
    </source>
</evidence>